<comment type="cofactor">
    <cofactor evidence="1">
        <name>Fe(2+)</name>
        <dbReference type="ChEBI" id="CHEBI:29033"/>
    </cofactor>
</comment>
<keyword evidence="4" id="KW-0223">Dioxygenase</keyword>
<feature type="domain" description="TauD/TfdA-like" evidence="7">
    <location>
        <begin position="79"/>
        <end position="341"/>
    </location>
</feature>
<evidence type="ECO:0000256" key="5">
    <source>
        <dbReference type="ARBA" id="ARBA00023002"/>
    </source>
</evidence>
<dbReference type="InterPro" id="IPR042098">
    <property type="entry name" value="TauD-like_sf"/>
</dbReference>
<dbReference type="GO" id="GO:0000907">
    <property type="term" value="F:sulfonate dioxygenase activity"/>
    <property type="evidence" value="ECO:0007669"/>
    <property type="project" value="TreeGrafter"/>
</dbReference>
<keyword evidence="3" id="KW-0479">Metal-binding</keyword>
<dbReference type="GO" id="GO:0046872">
    <property type="term" value="F:metal ion binding"/>
    <property type="evidence" value="ECO:0007669"/>
    <property type="project" value="UniProtKB-KW"/>
</dbReference>
<dbReference type="EMBL" id="JAEUBF010000159">
    <property type="protein sequence ID" value="KAH3680124.1"/>
    <property type="molecule type" value="Genomic_DNA"/>
</dbReference>
<protein>
    <recommendedName>
        <fullName evidence="7">TauD/TfdA-like domain-containing protein</fullName>
    </recommendedName>
</protein>
<dbReference type="PANTHER" id="PTHR30468">
    <property type="entry name" value="ALPHA-KETOGLUTARATE-DEPENDENT SULFONATE DIOXYGENASE"/>
    <property type="match status" value="1"/>
</dbReference>
<dbReference type="GO" id="GO:0005737">
    <property type="term" value="C:cytoplasm"/>
    <property type="evidence" value="ECO:0007669"/>
    <property type="project" value="TreeGrafter"/>
</dbReference>
<keyword evidence="9" id="KW-1185">Reference proteome</keyword>
<dbReference type="InterPro" id="IPR003819">
    <property type="entry name" value="TauD/TfdA-like"/>
</dbReference>
<comment type="similarity">
    <text evidence="2">Belongs to the TfdA dioxygenase family.</text>
</comment>
<dbReference type="OrthoDB" id="10257314at2759"/>
<evidence type="ECO:0000259" key="7">
    <source>
        <dbReference type="Pfam" id="PF02668"/>
    </source>
</evidence>
<evidence type="ECO:0000313" key="8">
    <source>
        <dbReference type="EMBL" id="KAH3680124.1"/>
    </source>
</evidence>
<dbReference type="PANTHER" id="PTHR30468:SF1">
    <property type="entry name" value="ALPHA-KETOGLUTARATE-DEPENDENT SULFONATE DIOXYGENASE"/>
    <property type="match status" value="1"/>
</dbReference>
<dbReference type="Pfam" id="PF02668">
    <property type="entry name" value="TauD"/>
    <property type="match status" value="1"/>
</dbReference>
<comment type="caution">
    <text evidence="8">The sequence shown here is derived from an EMBL/GenBank/DDBJ whole genome shotgun (WGS) entry which is preliminary data.</text>
</comment>
<dbReference type="SUPFAM" id="SSF51197">
    <property type="entry name" value="Clavaminate synthase-like"/>
    <property type="match status" value="1"/>
</dbReference>
<name>A0A9P8PZH4_9ASCO</name>
<dbReference type="Gene3D" id="3.60.130.10">
    <property type="entry name" value="Clavaminate synthase-like"/>
    <property type="match status" value="1"/>
</dbReference>
<reference evidence="8" key="2">
    <citation type="submission" date="2021-01" db="EMBL/GenBank/DDBJ databases">
        <authorList>
            <person name="Schikora-Tamarit M.A."/>
        </authorList>
    </citation>
    <scope>NUCLEOTIDE SEQUENCE</scope>
    <source>
        <strain evidence="8">CBS6341</strain>
    </source>
</reference>
<evidence type="ECO:0000313" key="9">
    <source>
        <dbReference type="Proteomes" id="UP000769528"/>
    </source>
</evidence>
<evidence type="ECO:0000256" key="1">
    <source>
        <dbReference type="ARBA" id="ARBA00001954"/>
    </source>
</evidence>
<keyword evidence="5" id="KW-0560">Oxidoreductase</keyword>
<dbReference type="InterPro" id="IPR051323">
    <property type="entry name" value="AtsK-like"/>
</dbReference>
<evidence type="ECO:0000256" key="4">
    <source>
        <dbReference type="ARBA" id="ARBA00022964"/>
    </source>
</evidence>
<reference evidence="8" key="1">
    <citation type="journal article" date="2021" name="Open Biol.">
        <title>Shared evolutionary footprints suggest mitochondrial oxidative damage underlies multiple complex I losses in fungi.</title>
        <authorList>
            <person name="Schikora-Tamarit M.A."/>
            <person name="Marcet-Houben M."/>
            <person name="Nosek J."/>
            <person name="Gabaldon T."/>
        </authorList>
    </citation>
    <scope>NUCLEOTIDE SEQUENCE</scope>
    <source>
        <strain evidence="8">CBS6341</strain>
    </source>
</reference>
<proteinExistence type="inferred from homology"/>
<dbReference type="Proteomes" id="UP000769528">
    <property type="component" value="Unassembled WGS sequence"/>
</dbReference>
<keyword evidence="6" id="KW-0408">Iron</keyword>
<evidence type="ECO:0000256" key="2">
    <source>
        <dbReference type="ARBA" id="ARBA00005896"/>
    </source>
</evidence>
<dbReference type="GO" id="GO:0044273">
    <property type="term" value="P:sulfur compound catabolic process"/>
    <property type="evidence" value="ECO:0007669"/>
    <property type="project" value="TreeGrafter"/>
</dbReference>
<evidence type="ECO:0000256" key="3">
    <source>
        <dbReference type="ARBA" id="ARBA00022723"/>
    </source>
</evidence>
<sequence>MTENITRIPNTSVVGKDGIKRLPESVYKKAKYPEWLPTWDENEKFPAHEIVHNPDRGLFADPLYPNLFSKSNKELKKIDITPNFGVEVQAGIQLSQLSDAAKDELSLLVAEKGFAVFRHQDLIDKGPKFNKEFGEYFGPLHIHSFSGAPEGHPQFHMVYRPEELGFNPDSVHSIHTDCNWEPSTPSITFLGMLEGPKVGGDTLFIDSQEVYQRFSETFKKSLEGYSALHSNVVASQTNGNGFIRCPPATNSHPLVRIHPITQKKSLYFSYKFTDAIEGLKKDESEVILGFLRQKIISQPDLHVRVRWGEEPGTVVVWDNRRCLHSPLADFENSARHCYRITVLAEHPVENFEELDDEIKELSQKFQERVNISKN</sequence>
<accession>A0A9P8PZH4</accession>
<gene>
    <name evidence="8" type="ORF">WICMUC_000525</name>
</gene>
<evidence type="ECO:0000256" key="6">
    <source>
        <dbReference type="ARBA" id="ARBA00023004"/>
    </source>
</evidence>
<organism evidence="8 9">
    <name type="scientific">Wickerhamomyces mucosus</name>
    <dbReference type="NCBI Taxonomy" id="1378264"/>
    <lineage>
        <taxon>Eukaryota</taxon>
        <taxon>Fungi</taxon>
        <taxon>Dikarya</taxon>
        <taxon>Ascomycota</taxon>
        <taxon>Saccharomycotina</taxon>
        <taxon>Saccharomycetes</taxon>
        <taxon>Phaffomycetales</taxon>
        <taxon>Wickerhamomycetaceae</taxon>
        <taxon>Wickerhamomyces</taxon>
    </lineage>
</organism>
<dbReference type="AlphaFoldDB" id="A0A9P8PZH4"/>